<dbReference type="PANTHER" id="PTHR36512">
    <property type="entry name" value="D-AMINOPEPTIDASE"/>
    <property type="match status" value="1"/>
</dbReference>
<organism evidence="3 4">
    <name type="scientific">Mogibacterium kristiansenii</name>
    <dbReference type="NCBI Taxonomy" id="2606708"/>
    <lineage>
        <taxon>Bacteria</taxon>
        <taxon>Bacillati</taxon>
        <taxon>Bacillota</taxon>
        <taxon>Clostridia</taxon>
        <taxon>Peptostreptococcales</taxon>
        <taxon>Anaerovoracaceae</taxon>
        <taxon>Mogibacterium</taxon>
    </lineage>
</organism>
<evidence type="ECO:0000313" key="4">
    <source>
        <dbReference type="Proteomes" id="UP000469424"/>
    </source>
</evidence>
<dbReference type="CDD" id="cd02252">
    <property type="entry name" value="nylC_like"/>
    <property type="match status" value="1"/>
</dbReference>
<dbReference type="Pfam" id="PF03576">
    <property type="entry name" value="Peptidase_S58"/>
    <property type="match status" value="1"/>
</dbReference>
<dbReference type="RefSeq" id="WP_154553553.1">
    <property type="nucleotide sequence ID" value="NZ_JBJESO010000012.1"/>
</dbReference>
<dbReference type="AlphaFoldDB" id="A0A6N7XFJ6"/>
<gene>
    <name evidence="3" type="ORF">FYJ65_01310</name>
</gene>
<name>A0A6N7XFJ6_9FIRM</name>
<dbReference type="Gene3D" id="3.60.70.12">
    <property type="entry name" value="L-amino peptidase D-ALA esterase/amidase"/>
    <property type="match status" value="1"/>
</dbReference>
<evidence type="ECO:0000256" key="2">
    <source>
        <dbReference type="SAM" id="MobiDB-lite"/>
    </source>
</evidence>
<protein>
    <submittedName>
        <fullName evidence="3">P1 family peptidase</fullName>
    </submittedName>
</protein>
<proteinExistence type="inferred from homology"/>
<dbReference type="PANTHER" id="PTHR36512:SF3">
    <property type="entry name" value="BLR5678 PROTEIN"/>
    <property type="match status" value="1"/>
</dbReference>
<feature type="compositionally biased region" description="Acidic residues" evidence="2">
    <location>
        <begin position="243"/>
        <end position="252"/>
    </location>
</feature>
<evidence type="ECO:0000313" key="3">
    <source>
        <dbReference type="EMBL" id="MST69988.1"/>
    </source>
</evidence>
<dbReference type="Proteomes" id="UP000469424">
    <property type="component" value="Unassembled WGS sequence"/>
</dbReference>
<dbReference type="InterPro" id="IPR016117">
    <property type="entry name" value="ArgJ-like_dom_sf"/>
</dbReference>
<dbReference type="EMBL" id="VUNA01000002">
    <property type="protein sequence ID" value="MST69988.1"/>
    <property type="molecule type" value="Genomic_DNA"/>
</dbReference>
<keyword evidence="4" id="KW-1185">Reference proteome</keyword>
<comment type="similarity">
    <text evidence="1">Belongs to the peptidase S58 family.</text>
</comment>
<evidence type="ECO:0000256" key="1">
    <source>
        <dbReference type="ARBA" id="ARBA00007068"/>
    </source>
</evidence>
<comment type="caution">
    <text evidence="3">The sequence shown here is derived from an EMBL/GenBank/DDBJ whole genome shotgun (WGS) entry which is preliminary data.</text>
</comment>
<feature type="region of interest" description="Disordered" evidence="2">
    <location>
        <begin position="241"/>
        <end position="261"/>
    </location>
</feature>
<dbReference type="SUPFAM" id="SSF56266">
    <property type="entry name" value="DmpA/ArgJ-like"/>
    <property type="match status" value="1"/>
</dbReference>
<reference evidence="3 4" key="1">
    <citation type="submission" date="2019-08" db="EMBL/GenBank/DDBJ databases">
        <title>In-depth cultivation of the pig gut microbiome towards novel bacterial diversity and tailored functional studies.</title>
        <authorList>
            <person name="Wylensek D."/>
            <person name="Hitch T.C.A."/>
            <person name="Clavel T."/>
        </authorList>
    </citation>
    <scope>NUCLEOTIDE SEQUENCE [LARGE SCALE GENOMIC DNA]</scope>
    <source>
        <strain evidence="3 4">WCA-MUC-591-APC-4B</strain>
    </source>
</reference>
<accession>A0A6N7XFJ6</accession>
<sequence>MFGRVDITDIKGFKLGNAENTDAATGCTVIVAEKGATAGVDVRGGGPATRETDLLRSENTIDKIHAVVISGGSAYGLEAGSGVMRELENMKIGHRVCNCIVPIVCQASLFDLNVGQSDVRPDRTMGVKAVHNAFCGGEFHHGNYGAGTGASVGKFYGMNRAMKTGLGTFACSDGEIEVGAITAVNAFADVYDGRNQVIAGLLSADGKRIDGTIRPLKNCVAAESSYNMKSKMEPFFNKRREEEELEEPETTEETPAVNEQSKDMGYDITFNTTISCLVTNAKLTKAQCNKLASILHDGYARAIKPVHSIMDGDTIFVMATGEKDVNFDAFAALATDIVQYSVIDGAISAESAYGLPAAREFLRK</sequence>
<dbReference type="InterPro" id="IPR005321">
    <property type="entry name" value="Peptidase_S58_DmpA"/>
</dbReference>
<dbReference type="GO" id="GO:0004177">
    <property type="term" value="F:aminopeptidase activity"/>
    <property type="evidence" value="ECO:0007669"/>
    <property type="project" value="TreeGrafter"/>
</dbReference>